<dbReference type="PANTHER" id="PTHR34072:SF52">
    <property type="entry name" value="RIBONUCLEASE H"/>
    <property type="match status" value="1"/>
</dbReference>
<keyword evidence="5" id="KW-0378">Hydrolase</keyword>
<name>A0AAV0VI09_9HEMI</name>
<dbReference type="InterPro" id="IPR041373">
    <property type="entry name" value="RT_RNaseH"/>
</dbReference>
<keyword evidence="3" id="KW-0540">Nuclease</keyword>
<feature type="domain" description="Reverse transcriptase RNase H-like" evidence="7">
    <location>
        <begin position="1"/>
        <end position="70"/>
    </location>
</feature>
<keyword evidence="2" id="KW-0548">Nucleotidyltransferase</keyword>
<sequence length="148" mass="17125">MSKKTSEAQQKFHSYELEVLAIVEALKKFRVYLLGLKFKIVTDCVAFTKTLEKRELATRVARWALLITEYDYIIEHRAGSRMPHVDSLSRYPMCMVLHSEFLARLKIAQQDDPHIQPLTIDDQTFTKVGGLVYEIRNGQNLLLVPGRM</sequence>
<keyword evidence="6" id="KW-0695">RNA-directed DNA polymerase</keyword>
<dbReference type="Pfam" id="PF17917">
    <property type="entry name" value="RT_RNaseH"/>
    <property type="match status" value="1"/>
</dbReference>
<dbReference type="SUPFAM" id="SSF56672">
    <property type="entry name" value="DNA/RNA polymerases"/>
    <property type="match status" value="1"/>
</dbReference>
<keyword evidence="4" id="KW-0255">Endonuclease</keyword>
<keyword evidence="1" id="KW-0808">Transferase</keyword>
<evidence type="ECO:0000259" key="7">
    <source>
        <dbReference type="Pfam" id="PF17917"/>
    </source>
</evidence>
<evidence type="ECO:0000256" key="5">
    <source>
        <dbReference type="ARBA" id="ARBA00022801"/>
    </source>
</evidence>
<organism evidence="8 9">
    <name type="scientific">Macrosiphum euphorbiae</name>
    <name type="common">potato aphid</name>
    <dbReference type="NCBI Taxonomy" id="13131"/>
    <lineage>
        <taxon>Eukaryota</taxon>
        <taxon>Metazoa</taxon>
        <taxon>Ecdysozoa</taxon>
        <taxon>Arthropoda</taxon>
        <taxon>Hexapoda</taxon>
        <taxon>Insecta</taxon>
        <taxon>Pterygota</taxon>
        <taxon>Neoptera</taxon>
        <taxon>Paraneoptera</taxon>
        <taxon>Hemiptera</taxon>
        <taxon>Sternorrhyncha</taxon>
        <taxon>Aphidomorpha</taxon>
        <taxon>Aphidoidea</taxon>
        <taxon>Aphididae</taxon>
        <taxon>Macrosiphini</taxon>
        <taxon>Macrosiphum</taxon>
    </lineage>
</organism>
<keyword evidence="9" id="KW-1185">Reference proteome</keyword>
<dbReference type="PANTHER" id="PTHR34072">
    <property type="entry name" value="ENZYMATIC POLYPROTEIN-RELATED"/>
    <property type="match status" value="1"/>
</dbReference>
<dbReference type="CDD" id="cd09274">
    <property type="entry name" value="RNase_HI_RT_Ty3"/>
    <property type="match status" value="1"/>
</dbReference>
<evidence type="ECO:0000313" key="8">
    <source>
        <dbReference type="EMBL" id="CAI6343898.1"/>
    </source>
</evidence>
<dbReference type="AlphaFoldDB" id="A0AAV0VI09"/>
<evidence type="ECO:0000256" key="4">
    <source>
        <dbReference type="ARBA" id="ARBA00022759"/>
    </source>
</evidence>
<evidence type="ECO:0000256" key="2">
    <source>
        <dbReference type="ARBA" id="ARBA00022695"/>
    </source>
</evidence>
<evidence type="ECO:0000256" key="1">
    <source>
        <dbReference type="ARBA" id="ARBA00022679"/>
    </source>
</evidence>
<dbReference type="GO" id="GO:0003964">
    <property type="term" value="F:RNA-directed DNA polymerase activity"/>
    <property type="evidence" value="ECO:0007669"/>
    <property type="project" value="UniProtKB-KW"/>
</dbReference>
<protein>
    <recommendedName>
        <fullName evidence="7">Reverse transcriptase RNase H-like domain-containing protein</fullName>
    </recommendedName>
</protein>
<evidence type="ECO:0000256" key="6">
    <source>
        <dbReference type="ARBA" id="ARBA00022918"/>
    </source>
</evidence>
<proteinExistence type="predicted"/>
<comment type="caution">
    <text evidence="8">The sequence shown here is derived from an EMBL/GenBank/DDBJ whole genome shotgun (WGS) entry which is preliminary data.</text>
</comment>
<dbReference type="InterPro" id="IPR043502">
    <property type="entry name" value="DNA/RNA_pol_sf"/>
</dbReference>
<dbReference type="EMBL" id="CARXXK010000001">
    <property type="protein sequence ID" value="CAI6343898.1"/>
    <property type="molecule type" value="Genomic_DNA"/>
</dbReference>
<reference evidence="8 9" key="1">
    <citation type="submission" date="2023-01" db="EMBL/GenBank/DDBJ databases">
        <authorList>
            <person name="Whitehead M."/>
        </authorList>
    </citation>
    <scope>NUCLEOTIDE SEQUENCE [LARGE SCALE GENOMIC DNA]</scope>
</reference>
<gene>
    <name evidence="8" type="ORF">MEUPH1_LOCUS1100</name>
</gene>
<accession>A0AAV0VI09</accession>
<evidence type="ECO:0000313" key="9">
    <source>
        <dbReference type="Proteomes" id="UP001160148"/>
    </source>
</evidence>
<dbReference type="Proteomes" id="UP001160148">
    <property type="component" value="Unassembled WGS sequence"/>
</dbReference>
<dbReference type="GO" id="GO:0004519">
    <property type="term" value="F:endonuclease activity"/>
    <property type="evidence" value="ECO:0007669"/>
    <property type="project" value="UniProtKB-KW"/>
</dbReference>
<dbReference type="GO" id="GO:0016787">
    <property type="term" value="F:hydrolase activity"/>
    <property type="evidence" value="ECO:0007669"/>
    <property type="project" value="UniProtKB-KW"/>
</dbReference>
<evidence type="ECO:0000256" key="3">
    <source>
        <dbReference type="ARBA" id="ARBA00022722"/>
    </source>
</evidence>